<dbReference type="Gene3D" id="2.120.10.30">
    <property type="entry name" value="TolB, C-terminal domain"/>
    <property type="match status" value="1"/>
</dbReference>
<dbReference type="SUPFAM" id="SSF101898">
    <property type="entry name" value="NHL repeat"/>
    <property type="match status" value="1"/>
</dbReference>
<feature type="region of interest" description="Disordered" evidence="1">
    <location>
        <begin position="60"/>
        <end position="91"/>
    </location>
</feature>
<dbReference type="InterPro" id="IPR011042">
    <property type="entry name" value="6-blade_b-propeller_TolB-like"/>
</dbReference>
<dbReference type="PANTHER" id="PTHR24104:SF25">
    <property type="entry name" value="PROTEIN LIN-41"/>
    <property type="match status" value="1"/>
</dbReference>
<protein>
    <submittedName>
        <fullName evidence="2">Uncharacterized protein</fullName>
    </submittedName>
</protein>
<proteinExistence type="predicted"/>
<name>A0A6B1G8G2_9CHLR</name>
<sequence length="437" mass="46499">MLREEPVAVCPQCESSVRREARFCDQCGWSLSSEERITEHSAGGLEVLFPDETIDETVDETVGPESGPGVEGDTEARFEPVGASEGYREPQRKRATLQEKIGGGLRTLVLWSGSPLLLLVVLAGAVARDNFRRVDSQVPTTLQGESGETVPDGVPGMALALEIVIPFTGEEKITDFETVNDGFTRPRGVTLSNGSFYVVDPGQRAFVVLDGEGRPIAQVERSDRPFVEPVDVAVDGAGNVYVLDAGDGGQVSMHGPDGEFQRVVPIPEQAADRSRGLDVDGQGRIWLAMTPALAVVAFDSLGQELVRISTDFEGTDLQPVDVAYRSDGSVFVSTAGMTSVLRFTEAGELLNLWPLAAANSLDGPHLALDSEGTVYVTQPEQGGVLRIAGDNVEDLAAWVLAGGQPLRKLVGIAAGDPGVLVVTDSDNGNIYRIEISP</sequence>
<accession>A0A6B1G8G2</accession>
<dbReference type="Gene3D" id="2.40.10.500">
    <property type="match status" value="1"/>
</dbReference>
<reference evidence="2" key="1">
    <citation type="submission" date="2019-09" db="EMBL/GenBank/DDBJ databases">
        <title>Characterisation of the sponge microbiome using genome-centric metagenomics.</title>
        <authorList>
            <person name="Engelberts J.P."/>
            <person name="Robbins S.J."/>
            <person name="De Goeij J.M."/>
            <person name="Aranda M."/>
            <person name="Bell S.C."/>
            <person name="Webster N.S."/>
        </authorList>
    </citation>
    <scope>NUCLEOTIDE SEQUENCE</scope>
    <source>
        <strain evidence="2">SB0675_bin_29</strain>
    </source>
</reference>
<comment type="caution">
    <text evidence="2">The sequence shown here is derived from an EMBL/GenBank/DDBJ whole genome shotgun (WGS) entry which is preliminary data.</text>
</comment>
<evidence type="ECO:0000313" key="2">
    <source>
        <dbReference type="EMBL" id="MYH63455.1"/>
    </source>
</evidence>
<dbReference type="CDD" id="cd05819">
    <property type="entry name" value="NHL"/>
    <property type="match status" value="1"/>
</dbReference>
<dbReference type="AlphaFoldDB" id="A0A6B1G8G2"/>
<dbReference type="GO" id="GO:0008270">
    <property type="term" value="F:zinc ion binding"/>
    <property type="evidence" value="ECO:0007669"/>
    <property type="project" value="UniProtKB-KW"/>
</dbReference>
<evidence type="ECO:0000256" key="1">
    <source>
        <dbReference type="SAM" id="MobiDB-lite"/>
    </source>
</evidence>
<gene>
    <name evidence="2" type="ORF">F4148_17465</name>
</gene>
<dbReference type="PANTHER" id="PTHR24104">
    <property type="entry name" value="E3 UBIQUITIN-PROTEIN LIGASE NHLRC1-RELATED"/>
    <property type="match status" value="1"/>
</dbReference>
<organism evidence="2">
    <name type="scientific">Caldilineaceae bacterium SB0675_bin_29</name>
    <dbReference type="NCBI Taxonomy" id="2605266"/>
    <lineage>
        <taxon>Bacteria</taxon>
        <taxon>Bacillati</taxon>
        <taxon>Chloroflexota</taxon>
        <taxon>Caldilineae</taxon>
        <taxon>Caldilineales</taxon>
        <taxon>Caldilineaceae</taxon>
    </lineage>
</organism>
<dbReference type="InterPro" id="IPR050952">
    <property type="entry name" value="TRIM-NHL_E3_ligases"/>
</dbReference>
<dbReference type="EMBL" id="VYDA01000620">
    <property type="protein sequence ID" value="MYH63455.1"/>
    <property type="molecule type" value="Genomic_DNA"/>
</dbReference>